<feature type="active site" description="Nucleophile" evidence="9">
    <location>
        <position position="148"/>
    </location>
</feature>
<dbReference type="GeneID" id="31357465"/>
<name>D3B0X2_HETP5</name>
<keyword evidence="5" id="KW-0378">Hydrolase</keyword>
<gene>
    <name evidence="11" type="ORF">PPL_01939</name>
</gene>
<feature type="active site" description="Proton donor/acceptor" evidence="9">
    <location>
        <position position="369"/>
    </location>
</feature>
<evidence type="ECO:0000256" key="5">
    <source>
        <dbReference type="ARBA" id="ARBA00022801"/>
    </source>
</evidence>
<dbReference type="GO" id="GO:0003690">
    <property type="term" value="F:double-stranded DNA binding"/>
    <property type="evidence" value="ECO:0007669"/>
    <property type="project" value="TreeGrafter"/>
</dbReference>
<dbReference type="GO" id="GO:0017005">
    <property type="term" value="F:3'-tyrosyl-DNA phosphodiesterase activity"/>
    <property type="evidence" value="ECO:0007669"/>
    <property type="project" value="TreeGrafter"/>
</dbReference>
<dbReference type="SUPFAM" id="SSF56024">
    <property type="entry name" value="Phospholipase D/nuclease"/>
    <property type="match status" value="2"/>
</dbReference>
<reference evidence="11 12" key="1">
    <citation type="journal article" date="2011" name="Genome Res.">
        <title>Phylogeny-wide analysis of social amoeba genomes highlights ancient origins for complex intercellular communication.</title>
        <authorList>
            <person name="Heidel A.J."/>
            <person name="Lawal H.M."/>
            <person name="Felder M."/>
            <person name="Schilde C."/>
            <person name="Helps N.R."/>
            <person name="Tunggal B."/>
            <person name="Rivero F."/>
            <person name="John U."/>
            <person name="Schleicher M."/>
            <person name="Eichinger L."/>
            <person name="Platzer M."/>
            <person name="Noegel A.A."/>
            <person name="Schaap P."/>
            <person name="Gloeckner G."/>
        </authorList>
    </citation>
    <scope>NUCLEOTIDE SEQUENCE [LARGE SCALE GENOMIC DNA]</scope>
    <source>
        <strain evidence="12">ATCC 26659 / Pp 5 / PN500</strain>
    </source>
</reference>
<dbReference type="Pfam" id="PF06087">
    <property type="entry name" value="Tyr-DNA_phospho"/>
    <property type="match status" value="1"/>
</dbReference>
<evidence type="ECO:0000313" key="11">
    <source>
        <dbReference type="EMBL" id="EFA84946.1"/>
    </source>
</evidence>
<comment type="similarity">
    <text evidence="2">Belongs to the tyrosyl-DNA phosphodiesterase family.</text>
</comment>
<comment type="subcellular location">
    <subcellularLocation>
        <location evidence="1">Nucleus</location>
    </subcellularLocation>
</comment>
<dbReference type="InterPro" id="IPR010347">
    <property type="entry name" value="Tdp1"/>
</dbReference>
<dbReference type="PANTHER" id="PTHR12415:SF0">
    <property type="entry name" value="TYROSYL-DNA PHOSPHODIESTERASE 1"/>
    <property type="match status" value="1"/>
</dbReference>
<protein>
    <recommendedName>
        <fullName evidence="13">Tyrosyl-DNA phosphodiesterase</fullName>
    </recommendedName>
</protein>
<dbReference type="CDD" id="cd09122">
    <property type="entry name" value="PLDc_Tdp1_1"/>
    <property type="match status" value="1"/>
</dbReference>
<dbReference type="RefSeq" id="XP_020437056.1">
    <property type="nucleotide sequence ID" value="XM_020572939.1"/>
</dbReference>
<feature type="binding site" evidence="10">
    <location>
        <position position="150"/>
    </location>
    <ligand>
        <name>substrate</name>
    </ligand>
</feature>
<dbReference type="GO" id="GO:0004527">
    <property type="term" value="F:exonuclease activity"/>
    <property type="evidence" value="ECO:0007669"/>
    <property type="project" value="UniProtKB-KW"/>
</dbReference>
<dbReference type="PANTHER" id="PTHR12415">
    <property type="entry name" value="TYROSYL-DNA PHOSPHODIESTERASE 1"/>
    <property type="match status" value="1"/>
</dbReference>
<evidence type="ECO:0000313" key="12">
    <source>
        <dbReference type="Proteomes" id="UP000001396"/>
    </source>
</evidence>
<keyword evidence="3" id="KW-0540">Nuclease</keyword>
<accession>D3B0X2</accession>
<dbReference type="GO" id="GO:0003697">
    <property type="term" value="F:single-stranded DNA binding"/>
    <property type="evidence" value="ECO:0007669"/>
    <property type="project" value="TreeGrafter"/>
</dbReference>
<evidence type="ECO:0000256" key="9">
    <source>
        <dbReference type="PIRSR" id="PIRSR610347-1"/>
    </source>
</evidence>
<evidence type="ECO:0000256" key="3">
    <source>
        <dbReference type="ARBA" id="ARBA00022722"/>
    </source>
</evidence>
<dbReference type="Gene3D" id="3.30.870.10">
    <property type="entry name" value="Endonuclease Chain A"/>
    <property type="match status" value="2"/>
</dbReference>
<keyword evidence="8" id="KW-0539">Nucleus</keyword>
<evidence type="ECO:0000256" key="7">
    <source>
        <dbReference type="ARBA" id="ARBA00023204"/>
    </source>
</evidence>
<feature type="binding site" evidence="10">
    <location>
        <position position="371"/>
    </location>
    <ligand>
        <name>substrate</name>
    </ligand>
</feature>
<proteinExistence type="inferred from homology"/>
<evidence type="ECO:0000256" key="6">
    <source>
        <dbReference type="ARBA" id="ARBA00022839"/>
    </source>
</evidence>
<dbReference type="InParanoid" id="D3B0X2"/>
<keyword evidence="6" id="KW-0269">Exonuclease</keyword>
<keyword evidence="12" id="KW-1185">Reference proteome</keyword>
<dbReference type="STRING" id="670386.D3B0X2"/>
<dbReference type="CDD" id="cd09123">
    <property type="entry name" value="PLDc_Tdp1_2"/>
    <property type="match status" value="1"/>
</dbReference>
<evidence type="ECO:0008006" key="13">
    <source>
        <dbReference type="Google" id="ProtNLM"/>
    </source>
</evidence>
<evidence type="ECO:0000256" key="2">
    <source>
        <dbReference type="ARBA" id="ARBA00010205"/>
    </source>
</evidence>
<dbReference type="EMBL" id="ADBJ01000008">
    <property type="protein sequence ID" value="EFA84946.1"/>
    <property type="molecule type" value="Genomic_DNA"/>
</dbReference>
<dbReference type="GO" id="GO:0005634">
    <property type="term" value="C:nucleus"/>
    <property type="evidence" value="ECO:0007669"/>
    <property type="project" value="UniProtKB-SubCell"/>
</dbReference>
<keyword evidence="7" id="KW-0234">DNA repair</keyword>
<organism evidence="11 12">
    <name type="scientific">Heterostelium pallidum (strain ATCC 26659 / Pp 5 / PN500)</name>
    <name type="common">Cellular slime mold</name>
    <name type="synonym">Polysphondylium pallidum</name>
    <dbReference type="NCBI Taxonomy" id="670386"/>
    <lineage>
        <taxon>Eukaryota</taxon>
        <taxon>Amoebozoa</taxon>
        <taxon>Evosea</taxon>
        <taxon>Eumycetozoa</taxon>
        <taxon>Dictyostelia</taxon>
        <taxon>Acytosteliales</taxon>
        <taxon>Acytosteliaceae</taxon>
        <taxon>Heterostelium</taxon>
    </lineage>
</organism>
<comment type="caution">
    <text evidence="11">The sequence shown here is derived from an EMBL/GenBank/DDBJ whole genome shotgun (WGS) entry which is preliminary data.</text>
</comment>
<evidence type="ECO:0000256" key="4">
    <source>
        <dbReference type="ARBA" id="ARBA00022763"/>
    </source>
</evidence>
<evidence type="ECO:0000256" key="10">
    <source>
        <dbReference type="PIRSR" id="PIRSR610347-2"/>
    </source>
</evidence>
<dbReference type="AlphaFoldDB" id="D3B0X2"/>
<dbReference type="GO" id="GO:0006281">
    <property type="term" value="P:DNA repair"/>
    <property type="evidence" value="ECO:0007669"/>
    <property type="project" value="UniProtKB-KW"/>
</dbReference>
<evidence type="ECO:0000256" key="8">
    <source>
        <dbReference type="ARBA" id="ARBA00023242"/>
    </source>
</evidence>
<dbReference type="OMA" id="KHENHIN"/>
<evidence type="ECO:0000256" key="1">
    <source>
        <dbReference type="ARBA" id="ARBA00004123"/>
    </source>
</evidence>
<keyword evidence="4" id="KW-0227">DNA damage</keyword>
<dbReference type="Proteomes" id="UP000001396">
    <property type="component" value="Unassembled WGS sequence"/>
</dbReference>
<sequence length="493" mass="56461">MVDRIYNKNDNQSNKLVNLSHFIIKGFINNNSNNERDLSFQDLFKTENKDDRIVSILMSTFVCDWNWLAKQLSIVIDDCYDHDHLPLCQVAINYDRSKGTNSGRSEQEIGNPFLDGSQTISLKLSENKSLPIDIIHPPLLVSQIGILHSKIILLEYQQIIRVVISSSNLTGSDWEVLGQTIFIVDIPRIKKNNIDNINDNKDQFKYELVDILSSLGFTDDHIVNALDQFDFSMIHQHGIHIVSSIPGVYSHNKYGLSKLASLASEYQSTSKATAVYQSSAIGMTSREWLSSFKAAIGTDNLTLPFPTLNTIDEMITYNPLGATESVTIRYHDKDLLLSNKMLSKLQYNNERDPKVDNSITNLSSHPPLHSKVLITDRWIYHGSHNFTEASWGSISKRQSTIKISNFETGVFIPTALFTGESIQSMLRFKVETPLYDFDDIPWQMNKHYNILFNNIHQDNLDNNNNNNQDSNNSLNYHWNQFKKEQQLLFKFNK</sequence>